<dbReference type="Gene3D" id="3.40.630.30">
    <property type="match status" value="1"/>
</dbReference>
<reference evidence="2" key="1">
    <citation type="submission" date="2020-08" db="EMBL/GenBank/DDBJ databases">
        <authorList>
            <person name="Cejkova D."/>
            <person name="Kubasova T."/>
            <person name="Jahodarova E."/>
            <person name="Rychlik I."/>
        </authorList>
    </citation>
    <scope>NUCLEOTIDE SEQUENCE</scope>
    <source>
        <strain evidence="2">An824</strain>
    </source>
</reference>
<dbReference type="InterPro" id="IPR016181">
    <property type="entry name" value="Acyl_CoA_acyltransferase"/>
</dbReference>
<evidence type="ECO:0000313" key="2">
    <source>
        <dbReference type="EMBL" id="MBM6674682.1"/>
    </source>
</evidence>
<protein>
    <submittedName>
        <fullName evidence="2">N-acetyltransferase</fullName>
    </submittedName>
</protein>
<accession>A0A939B8P3</accession>
<sequence length="161" mass="18475">MIRPVETKDIPQITEIYNRYILNGVESFETEALTEERMGGRIAGIYPDFPYYVAEEEGRVVGFCYAHPWKERAAYANTLETTIYLRHGATRQGTGTALMEKLVDECRRRGFKALIACITGENEASIAFHRRLGFEQVSLFRSVGYKHGRWLDVVDMELLLC</sequence>
<dbReference type="InterPro" id="IPR000182">
    <property type="entry name" value="GNAT_dom"/>
</dbReference>
<keyword evidence="3" id="KW-1185">Reference proteome</keyword>
<dbReference type="CDD" id="cd04301">
    <property type="entry name" value="NAT_SF"/>
    <property type="match status" value="1"/>
</dbReference>
<dbReference type="Pfam" id="PF13420">
    <property type="entry name" value="Acetyltransf_4"/>
    <property type="match status" value="1"/>
</dbReference>
<dbReference type="PANTHER" id="PTHR43072:SF8">
    <property type="entry name" value="ACYLTRANSFERASE FABY-RELATED"/>
    <property type="match status" value="1"/>
</dbReference>
<dbReference type="PROSITE" id="PS51186">
    <property type="entry name" value="GNAT"/>
    <property type="match status" value="1"/>
</dbReference>
<name>A0A939B8P3_9BACT</name>
<dbReference type="PANTHER" id="PTHR43072">
    <property type="entry name" value="N-ACETYLTRANSFERASE"/>
    <property type="match status" value="1"/>
</dbReference>
<reference evidence="2" key="2">
    <citation type="journal article" date="2021" name="Sci. Rep.">
        <title>The distribution of antibiotic resistance genes in chicken gut microbiota commensals.</title>
        <authorList>
            <person name="Juricova H."/>
            <person name="Matiasovicova J."/>
            <person name="Kubasova T."/>
            <person name="Cejkova D."/>
            <person name="Rychlik I."/>
        </authorList>
    </citation>
    <scope>NUCLEOTIDE SEQUENCE</scope>
    <source>
        <strain evidence="2">An824</strain>
    </source>
</reference>
<dbReference type="SUPFAM" id="SSF55729">
    <property type="entry name" value="Acyl-CoA N-acyltransferases (Nat)"/>
    <property type="match status" value="1"/>
</dbReference>
<dbReference type="Proteomes" id="UP000706891">
    <property type="component" value="Unassembled WGS sequence"/>
</dbReference>
<feature type="domain" description="N-acetyltransferase" evidence="1">
    <location>
        <begin position="1"/>
        <end position="161"/>
    </location>
</feature>
<dbReference type="RefSeq" id="WP_021947339.1">
    <property type="nucleotide sequence ID" value="NZ_JACJJG010000112.1"/>
</dbReference>
<evidence type="ECO:0000313" key="3">
    <source>
        <dbReference type="Proteomes" id="UP000706891"/>
    </source>
</evidence>
<comment type="caution">
    <text evidence="2">The sequence shown here is derived from an EMBL/GenBank/DDBJ whole genome shotgun (WGS) entry which is preliminary data.</text>
</comment>
<organism evidence="2 3">
    <name type="scientific">Marseilla massiliensis</name>
    <dbReference type="NCBI Taxonomy" id="1841864"/>
    <lineage>
        <taxon>Bacteria</taxon>
        <taxon>Pseudomonadati</taxon>
        <taxon>Bacteroidota</taxon>
        <taxon>Bacteroidia</taxon>
        <taxon>Bacteroidales</taxon>
        <taxon>Prevotellaceae</taxon>
        <taxon>Marseilla</taxon>
    </lineage>
</organism>
<gene>
    <name evidence="2" type="ORF">H6A34_12450</name>
</gene>
<dbReference type="EMBL" id="JACJJG010000112">
    <property type="protein sequence ID" value="MBM6674682.1"/>
    <property type="molecule type" value="Genomic_DNA"/>
</dbReference>
<dbReference type="GO" id="GO:0016747">
    <property type="term" value="F:acyltransferase activity, transferring groups other than amino-acyl groups"/>
    <property type="evidence" value="ECO:0007669"/>
    <property type="project" value="InterPro"/>
</dbReference>
<dbReference type="AlphaFoldDB" id="A0A939B8P3"/>
<evidence type="ECO:0000259" key="1">
    <source>
        <dbReference type="PROSITE" id="PS51186"/>
    </source>
</evidence>
<proteinExistence type="predicted"/>